<proteinExistence type="predicted"/>
<protein>
    <submittedName>
        <fullName evidence="1">Uncharacterized protein</fullName>
    </submittedName>
</protein>
<evidence type="ECO:0000313" key="1">
    <source>
        <dbReference type="EMBL" id="BAD10074.1"/>
    </source>
</evidence>
<organism evidence="1 2">
    <name type="scientific">Oryza sativa subsp. japonica</name>
    <name type="common">Rice</name>
    <dbReference type="NCBI Taxonomy" id="39947"/>
    <lineage>
        <taxon>Eukaryota</taxon>
        <taxon>Viridiplantae</taxon>
        <taxon>Streptophyta</taxon>
        <taxon>Embryophyta</taxon>
        <taxon>Tracheophyta</taxon>
        <taxon>Spermatophyta</taxon>
        <taxon>Magnoliopsida</taxon>
        <taxon>Liliopsida</taxon>
        <taxon>Poales</taxon>
        <taxon>Poaceae</taxon>
        <taxon>BOP clade</taxon>
        <taxon>Oryzoideae</taxon>
        <taxon>Oryzeae</taxon>
        <taxon>Oryzinae</taxon>
        <taxon>Oryza</taxon>
        <taxon>Oryza sativa</taxon>
    </lineage>
</organism>
<dbReference type="EMBL" id="AP004765">
    <property type="protein sequence ID" value="BAD10074.1"/>
    <property type="molecule type" value="Genomic_DNA"/>
</dbReference>
<name>Q6Z8M7_ORYSJ</name>
<evidence type="ECO:0000313" key="2">
    <source>
        <dbReference type="Proteomes" id="UP000000763"/>
    </source>
</evidence>
<sequence length="79" mass="8978">MAAAFCAEKAKHVTSRNLLRRRRRDPDVSVLRERGCMAWLASTRNVVIVIVRIVVHLVRRGRQLEEGCVRIATIQAVKA</sequence>
<reference evidence="2" key="1">
    <citation type="journal article" date="2005" name="Nature">
        <title>The map-based sequence of the rice genome.</title>
        <authorList>
            <consortium name="International rice genome sequencing project (IRGSP)"/>
            <person name="Matsumoto T."/>
            <person name="Wu J."/>
            <person name="Kanamori H."/>
            <person name="Katayose Y."/>
            <person name="Fujisawa M."/>
            <person name="Namiki N."/>
            <person name="Mizuno H."/>
            <person name="Yamamoto K."/>
            <person name="Antonio B.A."/>
            <person name="Baba T."/>
            <person name="Sakata K."/>
            <person name="Nagamura Y."/>
            <person name="Aoki H."/>
            <person name="Arikawa K."/>
            <person name="Arita K."/>
            <person name="Bito T."/>
            <person name="Chiden Y."/>
            <person name="Fujitsuka N."/>
            <person name="Fukunaka R."/>
            <person name="Hamada M."/>
            <person name="Harada C."/>
            <person name="Hayashi A."/>
            <person name="Hijishita S."/>
            <person name="Honda M."/>
            <person name="Hosokawa S."/>
            <person name="Ichikawa Y."/>
            <person name="Idonuma A."/>
            <person name="Iijima M."/>
            <person name="Ikeda M."/>
            <person name="Ikeno M."/>
            <person name="Ito K."/>
            <person name="Ito S."/>
            <person name="Ito T."/>
            <person name="Ito Y."/>
            <person name="Ito Y."/>
            <person name="Iwabuchi A."/>
            <person name="Kamiya K."/>
            <person name="Karasawa W."/>
            <person name="Kurita K."/>
            <person name="Katagiri S."/>
            <person name="Kikuta A."/>
            <person name="Kobayashi H."/>
            <person name="Kobayashi N."/>
            <person name="Machita K."/>
            <person name="Maehara T."/>
            <person name="Masukawa M."/>
            <person name="Mizubayashi T."/>
            <person name="Mukai Y."/>
            <person name="Nagasaki H."/>
            <person name="Nagata Y."/>
            <person name="Naito S."/>
            <person name="Nakashima M."/>
            <person name="Nakama Y."/>
            <person name="Nakamichi Y."/>
            <person name="Nakamura M."/>
            <person name="Meguro A."/>
            <person name="Negishi M."/>
            <person name="Ohta I."/>
            <person name="Ohta T."/>
            <person name="Okamoto M."/>
            <person name="Ono N."/>
            <person name="Saji S."/>
            <person name="Sakaguchi M."/>
            <person name="Sakai K."/>
            <person name="Shibata M."/>
            <person name="Shimokawa T."/>
            <person name="Song J."/>
            <person name="Takazaki Y."/>
            <person name="Terasawa K."/>
            <person name="Tsugane M."/>
            <person name="Tsuji K."/>
            <person name="Ueda S."/>
            <person name="Waki K."/>
            <person name="Yamagata H."/>
            <person name="Yamamoto M."/>
            <person name="Yamamoto S."/>
            <person name="Yamane H."/>
            <person name="Yoshiki S."/>
            <person name="Yoshihara R."/>
            <person name="Yukawa K."/>
            <person name="Zhong H."/>
            <person name="Yano M."/>
            <person name="Yuan Q."/>
            <person name="Ouyang S."/>
            <person name="Liu J."/>
            <person name="Jones K.M."/>
            <person name="Gansberger K."/>
            <person name="Moffat K."/>
            <person name="Hill J."/>
            <person name="Bera J."/>
            <person name="Fadrosh D."/>
            <person name="Jin S."/>
            <person name="Johri S."/>
            <person name="Kim M."/>
            <person name="Overton L."/>
            <person name="Reardon M."/>
            <person name="Tsitrin T."/>
            <person name="Vuong H."/>
            <person name="Weaver B."/>
            <person name="Ciecko A."/>
            <person name="Tallon L."/>
            <person name="Jackson J."/>
            <person name="Pai G."/>
            <person name="Aken S.V."/>
            <person name="Utterback T."/>
            <person name="Reidmuller S."/>
            <person name="Feldblyum T."/>
            <person name="Hsiao J."/>
            <person name="Zismann V."/>
            <person name="Iobst S."/>
            <person name="de Vazeille A.R."/>
            <person name="Buell C.R."/>
            <person name="Ying K."/>
            <person name="Li Y."/>
            <person name="Lu T."/>
            <person name="Huang Y."/>
            <person name="Zhao Q."/>
            <person name="Feng Q."/>
            <person name="Zhang L."/>
            <person name="Zhu J."/>
            <person name="Weng Q."/>
            <person name="Mu J."/>
            <person name="Lu Y."/>
            <person name="Fan D."/>
            <person name="Liu Y."/>
            <person name="Guan J."/>
            <person name="Zhang Y."/>
            <person name="Yu S."/>
            <person name="Liu X."/>
            <person name="Zhang Y."/>
            <person name="Hong G."/>
            <person name="Han B."/>
            <person name="Choisne N."/>
            <person name="Demange N."/>
            <person name="Orjeda G."/>
            <person name="Samain S."/>
            <person name="Cattolico L."/>
            <person name="Pelletier E."/>
            <person name="Couloux A."/>
            <person name="Segurens B."/>
            <person name="Wincker P."/>
            <person name="D'Hont A."/>
            <person name="Scarpelli C."/>
            <person name="Weissenbach J."/>
            <person name="Salanoubat M."/>
            <person name="Quetier F."/>
            <person name="Yu Y."/>
            <person name="Kim H.R."/>
            <person name="Rambo T."/>
            <person name="Currie J."/>
            <person name="Collura K."/>
            <person name="Luo M."/>
            <person name="Yang T."/>
            <person name="Ammiraju J.S.S."/>
            <person name="Engler F."/>
            <person name="Soderlund C."/>
            <person name="Wing R.A."/>
            <person name="Palmer L.E."/>
            <person name="de la Bastide M."/>
            <person name="Spiegel L."/>
            <person name="Nascimento L."/>
            <person name="Zutavern T."/>
            <person name="O'Shaughnessy A."/>
            <person name="Dike S."/>
            <person name="Dedhia N."/>
            <person name="Preston R."/>
            <person name="Balija V."/>
            <person name="McCombie W.R."/>
            <person name="Chow T."/>
            <person name="Chen H."/>
            <person name="Chung M."/>
            <person name="Chen C."/>
            <person name="Shaw J."/>
            <person name="Wu H."/>
            <person name="Hsiao K."/>
            <person name="Chao Y."/>
            <person name="Chu M."/>
            <person name="Cheng C."/>
            <person name="Hour A."/>
            <person name="Lee P."/>
            <person name="Lin S."/>
            <person name="Lin Y."/>
            <person name="Liou J."/>
            <person name="Liu S."/>
            <person name="Hsing Y."/>
            <person name="Raghuvanshi S."/>
            <person name="Mohanty A."/>
            <person name="Bharti A.K."/>
            <person name="Gaur A."/>
            <person name="Gupta V."/>
            <person name="Kumar D."/>
            <person name="Ravi V."/>
            <person name="Vij S."/>
            <person name="Kapur A."/>
            <person name="Khurana P."/>
            <person name="Khurana P."/>
            <person name="Khurana J.P."/>
            <person name="Tyagi A.K."/>
            <person name="Gaikwad K."/>
            <person name="Singh A."/>
            <person name="Dalal V."/>
            <person name="Srivastava S."/>
            <person name="Dixit A."/>
            <person name="Pal A.K."/>
            <person name="Ghazi I.A."/>
            <person name="Yadav M."/>
            <person name="Pandit A."/>
            <person name="Bhargava A."/>
            <person name="Sureshbabu K."/>
            <person name="Batra K."/>
            <person name="Sharma T.R."/>
            <person name="Mohapatra T."/>
            <person name="Singh N.K."/>
            <person name="Messing J."/>
            <person name="Nelson A.B."/>
            <person name="Fuks G."/>
            <person name="Kavchok S."/>
            <person name="Keizer G."/>
            <person name="Linton E."/>
            <person name="Llaca V."/>
            <person name="Song R."/>
            <person name="Tanyolac B."/>
            <person name="Young S."/>
            <person name="Ho-Il K."/>
            <person name="Hahn J.H."/>
            <person name="Sangsakoo G."/>
            <person name="Vanavichit A."/>
            <person name="de Mattos Luiz.A.T."/>
            <person name="Zimmer P.D."/>
            <person name="Malone G."/>
            <person name="Dellagostin O."/>
            <person name="de Oliveira A.C."/>
            <person name="Bevan M."/>
            <person name="Bancroft I."/>
            <person name="Minx P."/>
            <person name="Cordum H."/>
            <person name="Wilson R."/>
            <person name="Cheng Z."/>
            <person name="Jin W."/>
            <person name="Jiang J."/>
            <person name="Leong S.A."/>
            <person name="Iwama H."/>
            <person name="Gojobori T."/>
            <person name="Itoh T."/>
            <person name="Niimura Y."/>
            <person name="Fujii Y."/>
            <person name="Habara T."/>
            <person name="Sakai H."/>
            <person name="Sato Y."/>
            <person name="Wilson G."/>
            <person name="Kumar K."/>
            <person name="McCouch S."/>
            <person name="Juretic N."/>
            <person name="Hoen D."/>
            <person name="Wright S."/>
            <person name="Bruskiewich R."/>
            <person name="Bureau T."/>
            <person name="Miyao A."/>
            <person name="Hirochika H."/>
            <person name="Nishikawa T."/>
            <person name="Kadowaki K."/>
            <person name="Sugiura M."/>
            <person name="Burr B."/>
            <person name="Sasaki T."/>
        </authorList>
    </citation>
    <scope>NUCLEOTIDE SEQUENCE [LARGE SCALE GENOMIC DNA]</scope>
    <source>
        <strain evidence="2">cv. Nipponbare</strain>
    </source>
</reference>
<dbReference type="Proteomes" id="UP000000763">
    <property type="component" value="Chromosome 8"/>
</dbReference>
<accession>Q6Z8M7</accession>
<dbReference type="AlphaFoldDB" id="Q6Z8M7"/>
<reference evidence="2" key="2">
    <citation type="journal article" date="2008" name="Nucleic Acids Res.">
        <title>The rice annotation project database (RAP-DB): 2008 update.</title>
        <authorList>
            <consortium name="The rice annotation project (RAP)"/>
        </authorList>
    </citation>
    <scope>GENOME REANNOTATION</scope>
    <source>
        <strain evidence="2">cv. Nipponbare</strain>
    </source>
</reference>
<gene>
    <name evidence="1" type="primary">P0711H09.28</name>
</gene>